<dbReference type="RefSeq" id="WP_146561655.1">
    <property type="nucleotide sequence ID" value="NZ_SIHJ01000001.1"/>
</dbReference>
<feature type="transmembrane region" description="Helical" evidence="6">
    <location>
        <begin position="399"/>
        <end position="420"/>
    </location>
</feature>
<feature type="transmembrane region" description="Helical" evidence="6">
    <location>
        <begin position="497"/>
        <end position="518"/>
    </location>
</feature>
<comment type="caution">
    <text evidence="8">The sequence shown here is derived from an EMBL/GenBank/DDBJ whole genome shotgun (WGS) entry which is preliminary data.</text>
</comment>
<evidence type="ECO:0000256" key="4">
    <source>
        <dbReference type="ARBA" id="ARBA00022989"/>
    </source>
</evidence>
<comment type="subcellular location">
    <subcellularLocation>
        <location evidence="1">Cell membrane</location>
        <topology evidence="1">Multi-pass membrane protein</topology>
    </subcellularLocation>
</comment>
<organism evidence="8 9">
    <name type="scientific">Posidoniimonas corsicana</name>
    <dbReference type="NCBI Taxonomy" id="1938618"/>
    <lineage>
        <taxon>Bacteria</taxon>
        <taxon>Pseudomonadati</taxon>
        <taxon>Planctomycetota</taxon>
        <taxon>Planctomycetia</taxon>
        <taxon>Pirellulales</taxon>
        <taxon>Lacipirellulaceae</taxon>
        <taxon>Posidoniimonas</taxon>
    </lineage>
</organism>
<accession>A0A5C5VBZ2</accession>
<keyword evidence="9" id="KW-1185">Reference proteome</keyword>
<feature type="transmembrane region" description="Helical" evidence="6">
    <location>
        <begin position="150"/>
        <end position="171"/>
    </location>
</feature>
<keyword evidence="4 6" id="KW-1133">Transmembrane helix</keyword>
<feature type="transmembrane region" description="Helical" evidence="6">
    <location>
        <begin position="306"/>
        <end position="324"/>
    </location>
</feature>
<gene>
    <name evidence="8" type="primary">mleN</name>
    <name evidence="8" type="ORF">KOR34_03550</name>
</gene>
<keyword evidence="5 6" id="KW-0472">Membrane</keyword>
<protein>
    <submittedName>
        <fullName evidence="8">Malate-2H(+)/Na(+)-lactate antiporter</fullName>
    </submittedName>
</protein>
<evidence type="ECO:0000256" key="6">
    <source>
        <dbReference type="SAM" id="Phobius"/>
    </source>
</evidence>
<feature type="transmembrane region" description="Helical" evidence="6">
    <location>
        <begin position="336"/>
        <end position="355"/>
    </location>
</feature>
<feature type="domain" description="Na+/H+ antiporter NhaC-like C-terminal" evidence="7">
    <location>
        <begin position="159"/>
        <end position="358"/>
    </location>
</feature>
<reference evidence="8 9" key="1">
    <citation type="submission" date="2019-02" db="EMBL/GenBank/DDBJ databases">
        <title>Deep-cultivation of Planctomycetes and their phenomic and genomic characterization uncovers novel biology.</title>
        <authorList>
            <person name="Wiegand S."/>
            <person name="Jogler M."/>
            <person name="Boedeker C."/>
            <person name="Pinto D."/>
            <person name="Vollmers J."/>
            <person name="Rivas-Marin E."/>
            <person name="Kohn T."/>
            <person name="Peeters S.H."/>
            <person name="Heuer A."/>
            <person name="Rast P."/>
            <person name="Oberbeckmann S."/>
            <person name="Bunk B."/>
            <person name="Jeske O."/>
            <person name="Meyerdierks A."/>
            <person name="Storesund J.E."/>
            <person name="Kallscheuer N."/>
            <person name="Luecker S."/>
            <person name="Lage O.M."/>
            <person name="Pohl T."/>
            <person name="Merkel B.J."/>
            <person name="Hornburger P."/>
            <person name="Mueller R.-W."/>
            <person name="Bruemmer F."/>
            <person name="Labrenz M."/>
            <person name="Spormann A.M."/>
            <person name="Op Den Camp H."/>
            <person name="Overmann J."/>
            <person name="Amann R."/>
            <person name="Jetten M.S.M."/>
            <person name="Mascher T."/>
            <person name="Medema M.H."/>
            <person name="Devos D.P."/>
            <person name="Kaster A.-K."/>
            <person name="Ovreas L."/>
            <person name="Rohde M."/>
            <person name="Galperin M.Y."/>
            <person name="Jogler C."/>
        </authorList>
    </citation>
    <scope>NUCLEOTIDE SEQUENCE [LARGE SCALE GENOMIC DNA]</scope>
    <source>
        <strain evidence="8 9">KOR34</strain>
    </source>
</reference>
<feature type="transmembrane region" description="Helical" evidence="6">
    <location>
        <begin position="265"/>
        <end position="286"/>
    </location>
</feature>
<evidence type="ECO:0000256" key="3">
    <source>
        <dbReference type="ARBA" id="ARBA00022692"/>
    </source>
</evidence>
<feature type="transmembrane region" description="Helical" evidence="6">
    <location>
        <begin position="71"/>
        <end position="90"/>
    </location>
</feature>
<evidence type="ECO:0000259" key="7">
    <source>
        <dbReference type="Pfam" id="PF03553"/>
    </source>
</evidence>
<evidence type="ECO:0000256" key="5">
    <source>
        <dbReference type="ARBA" id="ARBA00023136"/>
    </source>
</evidence>
<proteinExistence type="predicted"/>
<dbReference type="GO" id="GO:0005886">
    <property type="term" value="C:plasma membrane"/>
    <property type="evidence" value="ECO:0007669"/>
    <property type="project" value="UniProtKB-SubCell"/>
</dbReference>
<dbReference type="PANTHER" id="PTHR43478:SF1">
    <property type="entry name" value="NA+_H+ ANTIPORTER NHAC-LIKE C-TERMINAL DOMAIN-CONTAINING PROTEIN"/>
    <property type="match status" value="1"/>
</dbReference>
<feature type="domain" description="Na+/H+ antiporter NhaC-like C-terminal" evidence="7">
    <location>
        <begin position="402"/>
        <end position="519"/>
    </location>
</feature>
<dbReference type="PANTHER" id="PTHR43478">
    <property type="entry name" value="NA+/H+ ANTIPORTER-RELATED"/>
    <property type="match status" value="1"/>
</dbReference>
<evidence type="ECO:0000256" key="2">
    <source>
        <dbReference type="ARBA" id="ARBA00022475"/>
    </source>
</evidence>
<feature type="transmembrane region" description="Helical" evidence="6">
    <location>
        <begin position="201"/>
        <end position="220"/>
    </location>
</feature>
<name>A0A5C5VBZ2_9BACT</name>
<dbReference type="Proteomes" id="UP000316714">
    <property type="component" value="Unassembled WGS sequence"/>
</dbReference>
<evidence type="ECO:0000256" key="1">
    <source>
        <dbReference type="ARBA" id="ARBA00004651"/>
    </source>
</evidence>
<feature type="transmembrane region" description="Helical" evidence="6">
    <location>
        <begin position="432"/>
        <end position="451"/>
    </location>
</feature>
<dbReference type="OrthoDB" id="9762978at2"/>
<keyword evidence="2" id="KW-1003">Cell membrane</keyword>
<dbReference type="EMBL" id="SIHJ01000001">
    <property type="protein sequence ID" value="TWT35463.1"/>
    <property type="molecule type" value="Genomic_DNA"/>
</dbReference>
<dbReference type="InterPro" id="IPR018461">
    <property type="entry name" value="Na/H_Antiport_NhaC-like_C"/>
</dbReference>
<dbReference type="AlphaFoldDB" id="A0A5C5VBZ2"/>
<dbReference type="Pfam" id="PF03553">
    <property type="entry name" value="Na_H_antiporter"/>
    <property type="match status" value="2"/>
</dbReference>
<evidence type="ECO:0000313" key="8">
    <source>
        <dbReference type="EMBL" id="TWT35463.1"/>
    </source>
</evidence>
<sequence>MPEHPYGWLSIAPPLATVAVALLTKRVVLSLLLGIVAGALITTHGDPLLALYQVCETQLWATFIDPGKLRVLCFTLLMGAMIGVLNAGGGMRGLVEALAPLITTTRRCEFVTWLLGLLVFFDDYTNTLLLGNTMRATFDRLKLSREKLAYIVDSTAAPVACLAPFSVWVLFELDCIQEGLDNVGANAAALPSSMDLFLACIPYRFYVIQALLLVLLVALLRRDLGPMAKAERRARLGDPTGGTPVDEIAPLDHPATHWTNAMGPILTTLAVVIALIIVGGRASLAADGVEDPSLLEVVGAADASVALMYGALVGLLSASALLYWRGVLTTPRIQDAAFQGVRMVVPALAILWFAGTMSRMTGNRSVDGATQTVAYEYQDYRLYTGDFLKELLPQGDSGAASATTALLPTAVFLLACVVAFSTGTSFGTMGILLPFVVPVSIATVSGTDGAFDPHHPLLLASIGSVLAGAIFGDHCSPISDTTILSSQASGCEHIAHVVTQMPYAVLAGLVSAVGVAAVGYGASVWLVLPAQTVGLVAVLLVFGRRVEDAPQIFES</sequence>
<evidence type="ECO:0000313" key="9">
    <source>
        <dbReference type="Proteomes" id="UP000316714"/>
    </source>
</evidence>
<keyword evidence="3 6" id="KW-0812">Transmembrane</keyword>
<feature type="transmembrane region" description="Helical" evidence="6">
    <location>
        <begin position="110"/>
        <end position="129"/>
    </location>
</feature>